<geneLocation type="plasmid" evidence="1 2">
    <name>pZMOB01</name>
</geneLocation>
<evidence type="ECO:0000313" key="2">
    <source>
        <dbReference type="Proteomes" id="UP000001494"/>
    </source>
</evidence>
<evidence type="ECO:0008006" key="3">
    <source>
        <dbReference type="Google" id="ProtNLM"/>
    </source>
</evidence>
<dbReference type="RefSeq" id="WP_014466407.1">
    <property type="nucleotide sequence ID" value="NC_017180.1"/>
</dbReference>
<dbReference type="HOGENOM" id="CLU_067089_1_0_5"/>
<reference evidence="1 2" key="1">
    <citation type="journal article" date="2011" name="J. Bacteriol.">
        <title>Genome sequence of the ethanol-producing Zymomonas mobilis subsp. mobilis lectotype strain ATCC 10988.</title>
        <authorList>
            <person name="Pappas K.M."/>
            <person name="Kouvelis V.N."/>
            <person name="Saunders E."/>
            <person name="Brettin T.S."/>
            <person name="Bruce D."/>
            <person name="Detter C."/>
            <person name="Balakireva M."/>
            <person name="Han C.S."/>
            <person name="Savvakis G."/>
            <person name="Kyrpides N.C."/>
            <person name="Typas M.A."/>
        </authorList>
    </citation>
    <scope>NUCLEOTIDE SEQUENCE [LARGE SCALE GENOMIC DNA]</scope>
    <source>
        <strain evidence="2">ATCC 10988 / DSM 424 / CCUG 17860 / LMG 404 / NCIMB 8938 / NRRL B-806 / ZM1</strain>
        <plasmid evidence="1">pZMOB01</plasmid>
    </source>
</reference>
<dbReference type="AlphaFoldDB" id="A0A0H3G8T1"/>
<keyword evidence="1" id="KW-0614">Plasmid</keyword>
<dbReference type="Proteomes" id="UP000001494">
    <property type="component" value="Plasmid pZMOB01"/>
</dbReference>
<proteinExistence type="predicted"/>
<name>A0A0H3G8T1_ZYMMA</name>
<evidence type="ECO:0000313" key="1">
    <source>
        <dbReference type="EMBL" id="AEH63572.1"/>
    </source>
</evidence>
<sequence>MLSIQDKIISIRKTLSAPRLGRYEDKVRALGKDDLVALDLYVWNAQLSGALLAPLHITEIAIRNAVAEALSYTYGDRWPWSEGFLRSLPVIKSGYSALTDVNKACWKAETTGKVIPELNFVFWQAMFTKRHDKRLWRSYLLKVFPNLDQTQDIKDHRQSLYSDLGEIRMLRNRIAHHEPIFERDLQADWDRIVRLIEYRSRPTADWMLDNSKSHVETLLENKPI</sequence>
<dbReference type="EMBL" id="CP002851">
    <property type="protein sequence ID" value="AEH63572.1"/>
    <property type="molecule type" value="Genomic_DNA"/>
</dbReference>
<accession>A0A0H3G8T1</accession>
<dbReference type="KEGG" id="zmm:Zmob_1765"/>
<protein>
    <recommendedName>
        <fullName evidence="3">Abi-like protein</fullName>
    </recommendedName>
</protein>
<gene>
    <name evidence="1" type="ordered locus">Zmob_1765</name>
</gene>
<organism evidence="1 2">
    <name type="scientific">Zymomonas mobilis subsp. mobilis (strain ATCC 10988 / DSM 424 / LMG 404 / NCIMB 8938 / NRRL B-806 / ZM1)</name>
    <dbReference type="NCBI Taxonomy" id="555217"/>
    <lineage>
        <taxon>Bacteria</taxon>
        <taxon>Pseudomonadati</taxon>
        <taxon>Pseudomonadota</taxon>
        <taxon>Alphaproteobacteria</taxon>
        <taxon>Sphingomonadales</taxon>
        <taxon>Zymomonadaceae</taxon>
        <taxon>Zymomonas</taxon>
    </lineage>
</organism>